<organism evidence="1 2">
    <name type="scientific">Salibacter halophilus</name>
    <dbReference type="NCBI Taxonomy" id="1803916"/>
    <lineage>
        <taxon>Bacteria</taxon>
        <taxon>Pseudomonadati</taxon>
        <taxon>Bacteroidota</taxon>
        <taxon>Flavobacteriia</taxon>
        <taxon>Flavobacteriales</taxon>
        <taxon>Salibacteraceae</taxon>
        <taxon>Salibacter</taxon>
    </lineage>
</organism>
<dbReference type="InterPro" id="IPR025935">
    <property type="entry name" value="AbiH"/>
</dbReference>
<sequence>MQKILITGNGFDLSLGLPTSFTDFISILKNIDENDSFNDIYEKSSLFETLKENFNEFEINSDKIKSINEKATKNKWFNYLKGEHEIDSWIDFEEKLEYTLYNIFQFIQKVREVISARGSVNKKLILSKKEIDLNNIEHINTFKSFDLIIELDYGRNVEFNSEFLRRRHAQYIGVNIQKLTLYLLEELNKFKELFCEYIETFIDPFYDHKKNDLEKLPFDKVDKHFTFNYTPSFSEIYTKGIETDFVHGDIKNKNIVMGVPKTPDDNIDYKYYIPFTKYYQKLNSDTDYTFLSKYKDNEIDDFIFYFFGHSLSSSDADYINEIFEFINKASVNNKHYIYVFYHDQLAKAEMLINLIDVRDHKEIQRLMKEGTLKFISIDSEELINVFNVYGDNLSNKFI</sequence>
<dbReference type="Proteomes" id="UP000435357">
    <property type="component" value="Unassembled WGS sequence"/>
</dbReference>
<name>A0A6N6M6P4_9FLAO</name>
<evidence type="ECO:0008006" key="3">
    <source>
        <dbReference type="Google" id="ProtNLM"/>
    </source>
</evidence>
<comment type="caution">
    <text evidence="1">The sequence shown here is derived from an EMBL/GenBank/DDBJ whole genome shotgun (WGS) entry which is preliminary data.</text>
</comment>
<evidence type="ECO:0000313" key="1">
    <source>
        <dbReference type="EMBL" id="KAB1065582.1"/>
    </source>
</evidence>
<dbReference type="OrthoDB" id="5903604at2"/>
<dbReference type="EMBL" id="WACR01000002">
    <property type="protein sequence ID" value="KAB1065582.1"/>
    <property type="molecule type" value="Genomic_DNA"/>
</dbReference>
<proteinExistence type="predicted"/>
<dbReference type="AlphaFoldDB" id="A0A6N6M6P4"/>
<gene>
    <name evidence="1" type="ORF">F3059_02710</name>
</gene>
<protein>
    <recommendedName>
        <fullName evidence="3">Bacteriophage abortive infection AbiH</fullName>
    </recommendedName>
</protein>
<dbReference type="RefSeq" id="WP_151166406.1">
    <property type="nucleotide sequence ID" value="NZ_WACR01000002.1"/>
</dbReference>
<evidence type="ECO:0000313" key="2">
    <source>
        <dbReference type="Proteomes" id="UP000435357"/>
    </source>
</evidence>
<dbReference type="Pfam" id="PF14253">
    <property type="entry name" value="AbiH"/>
    <property type="match status" value="1"/>
</dbReference>
<accession>A0A6N6M6P4</accession>
<reference evidence="1 2" key="1">
    <citation type="submission" date="2019-09" db="EMBL/GenBank/DDBJ databases">
        <title>Genomes of Cryomorphaceae.</title>
        <authorList>
            <person name="Bowman J.P."/>
        </authorList>
    </citation>
    <scope>NUCLEOTIDE SEQUENCE [LARGE SCALE GENOMIC DNA]</scope>
    <source>
        <strain evidence="1 2">KCTC 52047</strain>
    </source>
</reference>
<keyword evidence="2" id="KW-1185">Reference proteome</keyword>